<protein>
    <submittedName>
        <fullName evidence="5">Senescence marker protein-30</fullName>
    </submittedName>
</protein>
<sequence>MEHEFKWVCAVPLASGCGEGAVWAEAEQALYWTDVTRFLLLRLTPRDGCVKTWLFDEPVVALSLTDRVGRLLVALGSHLILWTAATDERVNYGVWLDGWPQVRFNEGRSGPDGSFWVGSMRNNVNTDGSLREAGGSDGILMRVGPGTQTSIQGGGLGIANTLCWTPDHSRLIFGDTLANMLYIADYRDGVLSNRHPFFTGFERGLPDGSAIDAEGFVWNCRFGGGCIVRISPEGKMDRVIEAPTNNPTTCAFGGPDYRTLYVTSASIHTEPGDRLAGGVFALRTEVPGLPSFAFQY</sequence>
<feature type="binding site" evidence="3">
    <location>
        <position position="19"/>
    </location>
    <ligand>
        <name>a divalent metal cation</name>
        <dbReference type="ChEBI" id="CHEBI:60240"/>
    </ligand>
</feature>
<dbReference type="PRINTS" id="PR01790">
    <property type="entry name" value="SMP30FAMILY"/>
</dbReference>
<dbReference type="GO" id="GO:0005509">
    <property type="term" value="F:calcium ion binding"/>
    <property type="evidence" value="ECO:0007669"/>
    <property type="project" value="TreeGrafter"/>
</dbReference>
<comment type="cofactor">
    <cofactor evidence="3">
        <name>Zn(2+)</name>
        <dbReference type="ChEBI" id="CHEBI:29105"/>
    </cofactor>
    <text evidence="3">Binds 1 divalent metal cation per subunit.</text>
</comment>
<evidence type="ECO:0000256" key="1">
    <source>
        <dbReference type="ARBA" id="ARBA00008853"/>
    </source>
</evidence>
<dbReference type="InterPro" id="IPR005511">
    <property type="entry name" value="SMP-30"/>
</dbReference>
<evidence type="ECO:0000256" key="2">
    <source>
        <dbReference type="PIRSR" id="PIRSR605511-1"/>
    </source>
</evidence>
<feature type="binding site" evidence="3">
    <location>
        <position position="160"/>
    </location>
    <ligand>
        <name>a divalent metal cation</name>
        <dbReference type="ChEBI" id="CHEBI:60240"/>
    </ligand>
</feature>
<keyword evidence="3" id="KW-0862">Zinc</keyword>
<evidence type="ECO:0000259" key="4">
    <source>
        <dbReference type="Pfam" id="PF08450"/>
    </source>
</evidence>
<evidence type="ECO:0000256" key="3">
    <source>
        <dbReference type="PIRSR" id="PIRSR605511-2"/>
    </source>
</evidence>
<dbReference type="KEGG" id="bpz:BP1026B_II2221"/>
<dbReference type="PROSITE" id="PS51257">
    <property type="entry name" value="PROKAR_LIPOPROTEIN"/>
    <property type="match status" value="1"/>
</dbReference>
<evidence type="ECO:0000313" key="6">
    <source>
        <dbReference type="Proteomes" id="UP000010087"/>
    </source>
</evidence>
<dbReference type="Pfam" id="PF08450">
    <property type="entry name" value="SGL"/>
    <property type="match status" value="1"/>
</dbReference>
<dbReference type="RefSeq" id="WP_004553831.1">
    <property type="nucleotide sequence ID" value="NC_017832.1"/>
</dbReference>
<evidence type="ECO:0000313" key="5">
    <source>
        <dbReference type="EMBL" id="AFI70437.1"/>
    </source>
</evidence>
<feature type="binding site" evidence="3">
    <location>
        <position position="103"/>
    </location>
    <ligand>
        <name>substrate</name>
    </ligand>
</feature>
<feature type="binding site" evidence="3">
    <location>
        <position position="105"/>
    </location>
    <ligand>
        <name>substrate</name>
    </ligand>
</feature>
<dbReference type="PATRIC" id="fig|884204.3.peg.6709"/>
<dbReference type="Gene3D" id="2.120.10.30">
    <property type="entry name" value="TolB, C-terminal domain"/>
    <property type="match status" value="1"/>
</dbReference>
<dbReference type="GO" id="GO:0004341">
    <property type="term" value="F:gluconolactonase activity"/>
    <property type="evidence" value="ECO:0007669"/>
    <property type="project" value="TreeGrafter"/>
</dbReference>
<comment type="similarity">
    <text evidence="1">Belongs to the SMP-30/CGR1 family.</text>
</comment>
<feature type="active site" description="Proton donor/acceptor" evidence="2">
    <location>
        <position position="207"/>
    </location>
</feature>
<accession>A0A0H3I253</accession>
<dbReference type="Proteomes" id="UP000010087">
    <property type="component" value="Chromosome 2"/>
</dbReference>
<dbReference type="InterPro" id="IPR011042">
    <property type="entry name" value="6-blade_b-propeller_TolB-like"/>
</dbReference>
<dbReference type="InterPro" id="IPR013658">
    <property type="entry name" value="SGL"/>
</dbReference>
<dbReference type="SUPFAM" id="SSF63829">
    <property type="entry name" value="Calcium-dependent phosphotriesterase"/>
    <property type="match status" value="1"/>
</dbReference>
<feature type="domain" description="SMP-30/Gluconolactonase/LRE-like region" evidence="4">
    <location>
        <begin position="17"/>
        <end position="266"/>
    </location>
</feature>
<dbReference type="GO" id="GO:0019853">
    <property type="term" value="P:L-ascorbic acid biosynthetic process"/>
    <property type="evidence" value="ECO:0007669"/>
    <property type="project" value="TreeGrafter"/>
</dbReference>
<dbReference type="PANTHER" id="PTHR10907:SF47">
    <property type="entry name" value="REGUCALCIN"/>
    <property type="match status" value="1"/>
</dbReference>
<dbReference type="EMBL" id="CP002834">
    <property type="protein sequence ID" value="AFI70437.1"/>
    <property type="molecule type" value="Genomic_DNA"/>
</dbReference>
<organism evidence="5 6">
    <name type="scientific">Burkholderia pseudomallei (strain 1026b)</name>
    <dbReference type="NCBI Taxonomy" id="884204"/>
    <lineage>
        <taxon>Bacteria</taxon>
        <taxon>Pseudomonadati</taxon>
        <taxon>Pseudomonadota</taxon>
        <taxon>Betaproteobacteria</taxon>
        <taxon>Burkholderiales</taxon>
        <taxon>Burkholderiaceae</taxon>
        <taxon>Burkholderia</taxon>
        <taxon>pseudomallei group</taxon>
    </lineage>
</organism>
<keyword evidence="3" id="KW-0479">Metal-binding</keyword>
<gene>
    <name evidence="5" type="ordered locus">BP1026B_II2221</name>
</gene>
<proteinExistence type="inferred from homology"/>
<dbReference type="PANTHER" id="PTHR10907">
    <property type="entry name" value="REGUCALCIN"/>
    <property type="match status" value="1"/>
</dbReference>
<feature type="binding site" evidence="3">
    <location>
        <position position="207"/>
    </location>
    <ligand>
        <name>a divalent metal cation</name>
        <dbReference type="ChEBI" id="CHEBI:60240"/>
    </ligand>
</feature>
<reference evidence="5 6" key="1">
    <citation type="journal article" date="2012" name="PLoS ONE">
        <title>Evolution of Burkholderia pseudomallei in recurrent melioidosis.</title>
        <authorList>
            <person name="Hayden H.S."/>
            <person name="Lim R."/>
            <person name="Brittnacher M.J."/>
            <person name="Sims E.H."/>
            <person name="Ramage E.R."/>
            <person name="Fong C."/>
            <person name="Wu Z."/>
            <person name="Crist E."/>
            <person name="Chang J."/>
            <person name="Zhou Y."/>
            <person name="Radey M."/>
            <person name="Rohmer L."/>
            <person name="Haugen E."/>
            <person name="Gillett W."/>
            <person name="Wuthiekanun V."/>
            <person name="Peacock S.J."/>
            <person name="Kaul R."/>
            <person name="Miller S.I."/>
            <person name="Manoil C."/>
            <person name="Jacobs M.A."/>
        </authorList>
    </citation>
    <scope>NUCLEOTIDE SEQUENCE [LARGE SCALE GENOMIC DNA]</scope>
    <source>
        <strain evidence="5 6">1026b</strain>
    </source>
</reference>
<name>A0A0H3I253_BURP2</name>
<dbReference type="AlphaFoldDB" id="A0A0H3I253"/>